<gene>
    <name evidence="1" type="ORF">B296_00037175</name>
</gene>
<comment type="caution">
    <text evidence="1">The sequence shown here is derived from an EMBL/GenBank/DDBJ whole genome shotgun (WGS) entry which is preliminary data.</text>
</comment>
<accession>A0A426ZMI4</accession>
<evidence type="ECO:0000313" key="1">
    <source>
        <dbReference type="EMBL" id="RRT65198.1"/>
    </source>
</evidence>
<dbReference type="EMBL" id="AMZH03005897">
    <property type="protein sequence ID" value="RRT65198.1"/>
    <property type="molecule type" value="Genomic_DNA"/>
</dbReference>
<evidence type="ECO:0000313" key="2">
    <source>
        <dbReference type="Proteomes" id="UP000287651"/>
    </source>
</evidence>
<dbReference type="Proteomes" id="UP000287651">
    <property type="component" value="Unassembled WGS sequence"/>
</dbReference>
<reference evidence="1 2" key="1">
    <citation type="journal article" date="2014" name="Agronomy (Basel)">
        <title>A Draft Genome Sequence for Ensete ventricosum, the Drought-Tolerant Tree Against Hunger.</title>
        <authorList>
            <person name="Harrison J."/>
            <person name="Moore K.A."/>
            <person name="Paszkiewicz K."/>
            <person name="Jones T."/>
            <person name="Grant M."/>
            <person name="Ambacheew D."/>
            <person name="Muzemil S."/>
            <person name="Studholme D.J."/>
        </authorList>
    </citation>
    <scope>NUCLEOTIDE SEQUENCE [LARGE SCALE GENOMIC DNA]</scope>
</reference>
<sequence>MTDLLGAGAKGPLKAHWSDLLASAQFWIDELIAVEFARGVLHLVLAKQLYGASSKELVDGAAKSPIWVSALPFHQLHFAFSISDLFLCSSTGFPLIHHDDHPHPPLGPCRDVSDSQFGHVSPEDPVNTWDPCHLGQVDFPKRLRVTNPHRQSMSAPDTVPPTWYSVNRANTVLDCRAQILSTEAPRIDDGSAWRRTIPSSRPRTSMTLIVSVRPPLDP</sequence>
<proteinExistence type="predicted"/>
<protein>
    <submittedName>
        <fullName evidence="1">Uncharacterized protein</fullName>
    </submittedName>
</protein>
<organism evidence="1 2">
    <name type="scientific">Ensete ventricosum</name>
    <name type="common">Abyssinian banana</name>
    <name type="synonym">Musa ensete</name>
    <dbReference type="NCBI Taxonomy" id="4639"/>
    <lineage>
        <taxon>Eukaryota</taxon>
        <taxon>Viridiplantae</taxon>
        <taxon>Streptophyta</taxon>
        <taxon>Embryophyta</taxon>
        <taxon>Tracheophyta</taxon>
        <taxon>Spermatophyta</taxon>
        <taxon>Magnoliopsida</taxon>
        <taxon>Liliopsida</taxon>
        <taxon>Zingiberales</taxon>
        <taxon>Musaceae</taxon>
        <taxon>Ensete</taxon>
    </lineage>
</organism>
<name>A0A426ZMI4_ENSVE</name>
<dbReference type="AlphaFoldDB" id="A0A426ZMI4"/>